<dbReference type="SUPFAM" id="SSF52980">
    <property type="entry name" value="Restriction endonuclease-like"/>
    <property type="match status" value="1"/>
</dbReference>
<dbReference type="InterPro" id="IPR012296">
    <property type="entry name" value="Nuclease_put_TT1808"/>
</dbReference>
<dbReference type="KEGG" id="pbor:BSF38_05697"/>
<accession>A0A1U7CYU5</accession>
<reference evidence="3" key="1">
    <citation type="submission" date="2016-12" db="EMBL/GenBank/DDBJ databases">
        <title>Comparative genomics of four Isosphaeraceae planctomycetes: a common pool of plasmids and glycoside hydrolase genes.</title>
        <authorList>
            <person name="Ivanova A."/>
        </authorList>
    </citation>
    <scope>NUCLEOTIDE SEQUENCE [LARGE SCALE GENOMIC DNA]</scope>
    <source>
        <strain evidence="3">PX4</strain>
    </source>
</reference>
<dbReference type="AlphaFoldDB" id="A0A1U7CYU5"/>
<gene>
    <name evidence="2" type="ORF">BSF38_05697</name>
</gene>
<dbReference type="RefSeq" id="WP_083713662.1">
    <property type="nucleotide sequence ID" value="NZ_CP019082.1"/>
</dbReference>
<dbReference type="PANTHER" id="PTHR34107">
    <property type="entry name" value="SLL0198 PROTEIN-RELATED"/>
    <property type="match status" value="1"/>
</dbReference>
<evidence type="ECO:0000313" key="2">
    <source>
        <dbReference type="EMBL" id="APW64105.1"/>
    </source>
</evidence>
<dbReference type="EMBL" id="CP019082">
    <property type="protein sequence ID" value="APW64105.1"/>
    <property type="molecule type" value="Genomic_DNA"/>
</dbReference>
<dbReference type="STRING" id="1387353.BSF38_05697"/>
<name>A0A1U7CYU5_9BACT</name>
<evidence type="ECO:0000313" key="3">
    <source>
        <dbReference type="Proteomes" id="UP000186309"/>
    </source>
</evidence>
<dbReference type="InterPro" id="IPR008538">
    <property type="entry name" value="Uma2"/>
</dbReference>
<dbReference type="CDD" id="cd06260">
    <property type="entry name" value="DUF820-like"/>
    <property type="match status" value="1"/>
</dbReference>
<dbReference type="InterPro" id="IPR011335">
    <property type="entry name" value="Restrct_endonuc-II-like"/>
</dbReference>
<evidence type="ECO:0000259" key="1">
    <source>
        <dbReference type="Pfam" id="PF05685"/>
    </source>
</evidence>
<dbReference type="PANTHER" id="PTHR34107:SF7">
    <property type="entry name" value="SLR2092 PROTEIN"/>
    <property type="match status" value="1"/>
</dbReference>
<keyword evidence="3" id="KW-1185">Reference proteome</keyword>
<proteinExistence type="predicted"/>
<dbReference type="OrthoDB" id="280487at2"/>
<dbReference type="Gene3D" id="3.90.1570.10">
    <property type="entry name" value="tt1808, chain A"/>
    <property type="match status" value="1"/>
</dbReference>
<dbReference type="Proteomes" id="UP000186309">
    <property type="component" value="Chromosome"/>
</dbReference>
<protein>
    <recommendedName>
        <fullName evidence="1">Putative restriction endonuclease domain-containing protein</fullName>
    </recommendedName>
</protein>
<sequence>MSAHVEAETHPGSILSGRRIKLAIPRGVRLQIPDDDFFAFCRANPELRLERTEDGVVEIMTPTSGGTGAKNARLTSRLVLWADADGEGIAFDSSTGFHLPGGATRSPDASWVRRDRWNTLTEKEREEQFAPLCPDFVIELRSRSDKSKRLHLLKQKMPSYLAQGARLGWLIDPITGRVEIHRPGRPVEVLDRPATLSGEDVLPGFTLDLKGILFD</sequence>
<organism evidence="2 3">
    <name type="scientific">Paludisphaera borealis</name>
    <dbReference type="NCBI Taxonomy" id="1387353"/>
    <lineage>
        <taxon>Bacteria</taxon>
        <taxon>Pseudomonadati</taxon>
        <taxon>Planctomycetota</taxon>
        <taxon>Planctomycetia</taxon>
        <taxon>Isosphaerales</taxon>
        <taxon>Isosphaeraceae</taxon>
        <taxon>Paludisphaera</taxon>
    </lineage>
</organism>
<dbReference type="Pfam" id="PF05685">
    <property type="entry name" value="Uma2"/>
    <property type="match status" value="1"/>
</dbReference>
<feature type="domain" description="Putative restriction endonuclease" evidence="1">
    <location>
        <begin position="35"/>
        <end position="209"/>
    </location>
</feature>